<gene>
    <name evidence="10" type="ORF">GNI_172780</name>
</gene>
<dbReference type="GO" id="GO:0051117">
    <property type="term" value="F:ATPase binding"/>
    <property type="evidence" value="ECO:0007669"/>
    <property type="project" value="TreeGrafter"/>
</dbReference>
<evidence type="ECO:0000256" key="8">
    <source>
        <dbReference type="ARBA" id="ARBA00023136"/>
    </source>
</evidence>
<protein>
    <recommendedName>
        <fullName evidence="9">V-type proton ATPase subunit a</fullName>
    </recommendedName>
</protein>
<evidence type="ECO:0000256" key="9">
    <source>
        <dbReference type="RuleBase" id="RU361189"/>
    </source>
</evidence>
<dbReference type="Proteomes" id="UP000019763">
    <property type="component" value="Unassembled WGS sequence"/>
</dbReference>
<dbReference type="OMA" id="TYVQLYI"/>
<feature type="transmembrane region" description="Helical" evidence="9">
    <location>
        <begin position="577"/>
        <end position="595"/>
    </location>
</feature>
<evidence type="ECO:0000256" key="3">
    <source>
        <dbReference type="ARBA" id="ARBA00022448"/>
    </source>
</evidence>
<dbReference type="InterPro" id="IPR002490">
    <property type="entry name" value="V-ATPase_116kDa_su"/>
</dbReference>
<dbReference type="PIRSF" id="PIRSF001293">
    <property type="entry name" value="ATP6V0A1"/>
    <property type="match status" value="1"/>
</dbReference>
<dbReference type="AlphaFoldDB" id="A0A023AYB7"/>
<organism evidence="10 11">
    <name type="scientific">Gregarina niphandrodes</name>
    <name type="common">Septate eugregarine</name>
    <dbReference type="NCBI Taxonomy" id="110365"/>
    <lineage>
        <taxon>Eukaryota</taxon>
        <taxon>Sar</taxon>
        <taxon>Alveolata</taxon>
        <taxon>Apicomplexa</taxon>
        <taxon>Conoidasida</taxon>
        <taxon>Gregarinasina</taxon>
        <taxon>Eugregarinorida</taxon>
        <taxon>Gregarinidae</taxon>
        <taxon>Gregarina</taxon>
    </lineage>
</organism>
<dbReference type="GO" id="GO:0007035">
    <property type="term" value="P:vacuolar acidification"/>
    <property type="evidence" value="ECO:0007669"/>
    <property type="project" value="TreeGrafter"/>
</dbReference>
<evidence type="ECO:0000256" key="4">
    <source>
        <dbReference type="ARBA" id="ARBA00022692"/>
    </source>
</evidence>
<dbReference type="eggNOG" id="KOG2189">
    <property type="taxonomic scope" value="Eukaryota"/>
</dbReference>
<dbReference type="GO" id="GO:0046961">
    <property type="term" value="F:proton-transporting ATPase activity, rotational mechanism"/>
    <property type="evidence" value="ECO:0007669"/>
    <property type="project" value="InterPro"/>
</dbReference>
<keyword evidence="7 9" id="KW-0406">Ion transport</keyword>
<feature type="transmembrane region" description="Helical" evidence="9">
    <location>
        <begin position="673"/>
        <end position="692"/>
    </location>
</feature>
<evidence type="ECO:0000313" key="11">
    <source>
        <dbReference type="Proteomes" id="UP000019763"/>
    </source>
</evidence>
<feature type="transmembrane region" description="Helical" evidence="9">
    <location>
        <begin position="607"/>
        <end position="630"/>
    </location>
</feature>
<dbReference type="GO" id="GO:0000220">
    <property type="term" value="C:vacuolar proton-transporting V-type ATPase, V0 domain"/>
    <property type="evidence" value="ECO:0007669"/>
    <property type="project" value="InterPro"/>
</dbReference>
<evidence type="ECO:0000256" key="7">
    <source>
        <dbReference type="ARBA" id="ARBA00023065"/>
    </source>
</evidence>
<sequence>MGILRSEQMQHGTLVIPTERAVEIISLLGQKGEVMIQDMNATSMKRPYRRYIQRIEEMERQLRYLMTEIQKLPGAKVVTGDVNNFLDYDGFVLEGVEESLSTLTDQFVKFRANNDDLLRQRTRAMMERAVAKVAAKSLDGKHENLVNNAGTNNAAGLLAADAEAGAANGSPVLSSFAGVVRQEDVSKLSRTLFRATRGNAFTYYEAIDEDDNGQFVDEAAADVAPVRNVFVVYYPGGPGSAMHEKIERICKAFGIDTFEWPRSADEARDKIGGLTEVIDDKTRALEAFEEFFFDEVAVLLQPVHAGGNSLIEDWRLYCMKQKATYACLNLFEETESTLRADCWYPANTEDHIRGLLKDFSSGVNVVSAFLLSDTKSAAASGGHGGLDKNPPTYNKTNQFTECFQEMVDTYGVPRYQEVNPALFSTVTFPFMFGVMYGDIGHGILVTLFALVLIAYNKQLVRGGDELAMMVSFGRYMILMMGCFAIYSGIIYNDFFALGFNLYGSRYVINPVSTAAATDGTVHYMPNRDQDKSMSDIVDDLDNTKKSSGTFPYPFGIDPIWKSADNELDFLNSYKMKLSVIFGFVQMLLGTLLKGLNSIYFRDHLTLWFEFLPQFIFMLAFVGYMDLLIILKWAQSYYGQPRTSIITTVINMAMLKEVTKDDEYFPNQQTVERVLLIILVVCIPWMLICKPVLAKMAWNRHHKSAVGTKTANNQEERILLENEHDNAAAEIIIDQSAEVGHQLAEQNTEEEGEEFNFGEEFIHQTIETIEFVLGSISNTASYLRLWALSLAHQQLAAVFFEQILLNIIKAVVKPDGGIGNTIVGGICIFLGFGAFAAVTFGIMLCMDTLECYLHALRLHWVEFQNKFYKADGYKFVPFSYFRILNGLDAE</sequence>
<evidence type="ECO:0000256" key="1">
    <source>
        <dbReference type="ARBA" id="ARBA00004141"/>
    </source>
</evidence>
<accession>A0A023AYB7</accession>
<feature type="transmembrane region" description="Helical" evidence="9">
    <location>
        <begin position="430"/>
        <end position="455"/>
    </location>
</feature>
<comment type="similarity">
    <text evidence="2 9">Belongs to the V-ATPase 116 kDa subunit family.</text>
</comment>
<keyword evidence="8 9" id="KW-0472">Membrane</keyword>
<name>A0A023AYB7_GRENI</name>
<evidence type="ECO:0000256" key="2">
    <source>
        <dbReference type="ARBA" id="ARBA00009904"/>
    </source>
</evidence>
<keyword evidence="4 9" id="KW-0812">Transmembrane</keyword>
<comment type="subcellular location">
    <subcellularLocation>
        <location evidence="1">Membrane</location>
        <topology evidence="1">Multi-pass membrane protein</topology>
    </subcellularLocation>
</comment>
<evidence type="ECO:0000256" key="5">
    <source>
        <dbReference type="ARBA" id="ARBA00022781"/>
    </source>
</evidence>
<evidence type="ECO:0000256" key="6">
    <source>
        <dbReference type="ARBA" id="ARBA00022989"/>
    </source>
</evidence>
<feature type="transmembrane region" description="Helical" evidence="9">
    <location>
        <begin position="821"/>
        <end position="843"/>
    </location>
</feature>
<comment type="caution">
    <text evidence="10">The sequence shown here is derived from an EMBL/GenBank/DDBJ whole genome shotgun (WGS) entry which is preliminary data.</text>
</comment>
<keyword evidence="3 9" id="KW-0813">Transport</keyword>
<proteinExistence type="inferred from homology"/>
<reference evidence="10" key="1">
    <citation type="submission" date="2013-12" db="EMBL/GenBank/DDBJ databases">
        <authorList>
            <person name="Omoto C.K."/>
            <person name="Sibley D."/>
            <person name="Venepally P."/>
            <person name="Hadjithomas M."/>
            <person name="Karamycheva S."/>
            <person name="Brunk B."/>
            <person name="Roos D."/>
            <person name="Caler E."/>
            <person name="Lorenzi H."/>
        </authorList>
    </citation>
    <scope>NUCLEOTIDE SEQUENCE</scope>
</reference>
<dbReference type="PANTHER" id="PTHR11629:SF63">
    <property type="entry name" value="V-TYPE PROTON ATPASE SUBUNIT A"/>
    <property type="match status" value="1"/>
</dbReference>
<keyword evidence="5 9" id="KW-0375">Hydrogen ion transport</keyword>
<dbReference type="EMBL" id="AFNH02001297">
    <property type="protein sequence ID" value="EZG43423.1"/>
    <property type="molecule type" value="Genomic_DNA"/>
</dbReference>
<dbReference type="RefSeq" id="XP_011133343.1">
    <property type="nucleotide sequence ID" value="XM_011135041.1"/>
</dbReference>
<keyword evidence="6 9" id="KW-1133">Transmembrane helix</keyword>
<dbReference type="InterPro" id="IPR026028">
    <property type="entry name" value="V-type_ATPase_116kDa_su_euka"/>
</dbReference>
<comment type="function">
    <text evidence="9">Essential component of the vacuolar proton pump (V-ATPase), a multimeric enzyme that catalyzes the translocation of protons across the membranes. Required for assembly and activity of the V-ATPase.</text>
</comment>
<evidence type="ECO:0000313" key="10">
    <source>
        <dbReference type="EMBL" id="EZG43423.1"/>
    </source>
</evidence>
<dbReference type="PANTHER" id="PTHR11629">
    <property type="entry name" value="VACUOLAR PROTON ATPASES"/>
    <property type="match status" value="1"/>
</dbReference>
<dbReference type="OrthoDB" id="10264220at2759"/>
<dbReference type="GeneID" id="22915886"/>
<keyword evidence="11" id="KW-1185">Reference proteome</keyword>
<feature type="transmembrane region" description="Helical" evidence="9">
    <location>
        <begin position="475"/>
        <end position="497"/>
    </location>
</feature>
<dbReference type="VEuPathDB" id="CryptoDB:GNI_172780"/>
<dbReference type="Pfam" id="PF01496">
    <property type="entry name" value="V_ATPase_I"/>
    <property type="match status" value="1"/>
</dbReference>